<dbReference type="AlphaFoldDB" id="H5TVJ1"/>
<comment type="caution">
    <text evidence="1">The sequence shown here is derived from an EMBL/GenBank/DDBJ whole genome shotgun (WGS) entry which is preliminary data.</text>
</comment>
<dbReference type="Proteomes" id="UP000005845">
    <property type="component" value="Unassembled WGS sequence"/>
</dbReference>
<keyword evidence="2" id="KW-1185">Reference proteome</keyword>
<name>H5TVJ1_9ACTN</name>
<proteinExistence type="predicted"/>
<evidence type="ECO:0000313" key="2">
    <source>
        <dbReference type="Proteomes" id="UP000005845"/>
    </source>
</evidence>
<reference evidence="1 2" key="1">
    <citation type="submission" date="2012-02" db="EMBL/GenBank/DDBJ databases">
        <title>Whole genome shotgun sequence of Gordonia sputi NBRC 100414.</title>
        <authorList>
            <person name="Yoshida I."/>
            <person name="Hosoyama A."/>
            <person name="Tsuchikane K."/>
            <person name="Katsumata H."/>
            <person name="Yamazaki S."/>
            <person name="Fujita N."/>
        </authorList>
    </citation>
    <scope>NUCLEOTIDE SEQUENCE [LARGE SCALE GENOMIC DNA]</scope>
    <source>
        <strain evidence="1 2">NBRC 100414</strain>
    </source>
</reference>
<gene>
    <name evidence="1" type="ORF">GOSPT_009_00010</name>
</gene>
<sequence>MQTHLIDSPGLRSFIGPDDDLGSFLIPLQQFDGHKLYTELICKLPHPGWSEDFTQTDIEYAKEAFLQVAGSASAMTVEVRFRGGRGIEGLFTVGRPPAADTTSPPSITIAVADHTTLVYPNEVFDATEAANLCFYYYTHDTVPDSYVLRPFTSGESSSD</sequence>
<accession>H5TVJ1</accession>
<protein>
    <submittedName>
        <fullName evidence="1">Uncharacterized protein</fullName>
    </submittedName>
</protein>
<organism evidence="1 2">
    <name type="scientific">Gordonia sputi NBRC 100414</name>
    <dbReference type="NCBI Taxonomy" id="1089453"/>
    <lineage>
        <taxon>Bacteria</taxon>
        <taxon>Bacillati</taxon>
        <taxon>Actinomycetota</taxon>
        <taxon>Actinomycetes</taxon>
        <taxon>Mycobacteriales</taxon>
        <taxon>Gordoniaceae</taxon>
        <taxon>Gordonia</taxon>
    </lineage>
</organism>
<dbReference type="EMBL" id="BAFC01000009">
    <property type="protein sequence ID" value="GAB37499.1"/>
    <property type="molecule type" value="Genomic_DNA"/>
</dbReference>
<evidence type="ECO:0000313" key="1">
    <source>
        <dbReference type="EMBL" id="GAB37499.1"/>
    </source>
</evidence>
<dbReference type="eggNOG" id="ENOG5031GYV">
    <property type="taxonomic scope" value="Bacteria"/>
</dbReference>